<name>A0A0A9B413_ARUDO</name>
<dbReference type="EMBL" id="GBRH01241002">
    <property type="protein sequence ID" value="JAD56893.1"/>
    <property type="molecule type" value="Transcribed_RNA"/>
</dbReference>
<organism evidence="1">
    <name type="scientific">Arundo donax</name>
    <name type="common">Giant reed</name>
    <name type="synonym">Donax arundinaceus</name>
    <dbReference type="NCBI Taxonomy" id="35708"/>
    <lineage>
        <taxon>Eukaryota</taxon>
        <taxon>Viridiplantae</taxon>
        <taxon>Streptophyta</taxon>
        <taxon>Embryophyta</taxon>
        <taxon>Tracheophyta</taxon>
        <taxon>Spermatophyta</taxon>
        <taxon>Magnoliopsida</taxon>
        <taxon>Liliopsida</taxon>
        <taxon>Poales</taxon>
        <taxon>Poaceae</taxon>
        <taxon>PACMAD clade</taxon>
        <taxon>Arundinoideae</taxon>
        <taxon>Arundineae</taxon>
        <taxon>Arundo</taxon>
    </lineage>
</organism>
<evidence type="ECO:0000313" key="1">
    <source>
        <dbReference type="EMBL" id="JAD56893.1"/>
    </source>
</evidence>
<sequence length="53" mass="6062">MEDRSDSIICLIIFYIQNHSLMPIGYNLQIITPSTDYHMSPFGRVIVSGRNGF</sequence>
<reference evidence="1" key="1">
    <citation type="submission" date="2014-09" db="EMBL/GenBank/DDBJ databases">
        <authorList>
            <person name="Magalhaes I.L.F."/>
            <person name="Oliveira U."/>
            <person name="Santos F.R."/>
            <person name="Vidigal T.H.D.A."/>
            <person name="Brescovit A.D."/>
            <person name="Santos A.J."/>
        </authorList>
    </citation>
    <scope>NUCLEOTIDE SEQUENCE</scope>
    <source>
        <tissue evidence="1">Shoot tissue taken approximately 20 cm above the soil surface</tissue>
    </source>
</reference>
<reference evidence="1" key="2">
    <citation type="journal article" date="2015" name="Data Brief">
        <title>Shoot transcriptome of the giant reed, Arundo donax.</title>
        <authorList>
            <person name="Barrero R.A."/>
            <person name="Guerrero F.D."/>
            <person name="Moolhuijzen P."/>
            <person name="Goolsby J.A."/>
            <person name="Tidwell J."/>
            <person name="Bellgard S.E."/>
            <person name="Bellgard M.I."/>
        </authorList>
    </citation>
    <scope>NUCLEOTIDE SEQUENCE</scope>
    <source>
        <tissue evidence="1">Shoot tissue taken approximately 20 cm above the soil surface</tissue>
    </source>
</reference>
<protein>
    <submittedName>
        <fullName evidence="1">Uncharacterized protein</fullName>
    </submittedName>
</protein>
<proteinExistence type="predicted"/>
<accession>A0A0A9B413</accession>
<dbReference type="AlphaFoldDB" id="A0A0A9B413"/>